<organism evidence="10 11">
    <name type="scientific">Paenibacillus wenxiniae</name>
    <dbReference type="NCBI Taxonomy" id="1636843"/>
    <lineage>
        <taxon>Bacteria</taxon>
        <taxon>Bacillati</taxon>
        <taxon>Bacillota</taxon>
        <taxon>Bacilli</taxon>
        <taxon>Bacillales</taxon>
        <taxon>Paenibacillaceae</taxon>
        <taxon>Paenibacillus</taxon>
    </lineage>
</organism>
<dbReference type="InterPro" id="IPR000515">
    <property type="entry name" value="MetI-like"/>
</dbReference>
<dbReference type="PROSITE" id="PS50928">
    <property type="entry name" value="ABC_TM1"/>
    <property type="match status" value="1"/>
</dbReference>
<proteinExistence type="inferred from homology"/>
<keyword evidence="3" id="KW-1003">Cell membrane</keyword>
<dbReference type="RefSeq" id="WP_347324128.1">
    <property type="nucleotide sequence ID" value="NZ_JBCGUH010000003.1"/>
</dbReference>
<feature type="transmembrane region" description="Helical" evidence="7">
    <location>
        <begin position="174"/>
        <end position="192"/>
    </location>
</feature>
<keyword evidence="6 7" id="KW-0472">Membrane</keyword>
<evidence type="ECO:0000313" key="11">
    <source>
        <dbReference type="Proteomes" id="UP001597233"/>
    </source>
</evidence>
<feature type="transmembrane region" description="Helical" evidence="7">
    <location>
        <begin position="145"/>
        <end position="168"/>
    </location>
</feature>
<feature type="domain" description="ABC transmembrane type-1" evidence="9">
    <location>
        <begin position="110"/>
        <end position="294"/>
    </location>
</feature>
<dbReference type="Gene3D" id="1.10.3720.10">
    <property type="entry name" value="MetI-like"/>
    <property type="match status" value="1"/>
</dbReference>
<dbReference type="Proteomes" id="UP001597233">
    <property type="component" value="Unassembled WGS sequence"/>
</dbReference>
<evidence type="ECO:0000259" key="9">
    <source>
        <dbReference type="PROSITE" id="PS50928"/>
    </source>
</evidence>
<evidence type="ECO:0000256" key="6">
    <source>
        <dbReference type="ARBA" id="ARBA00023136"/>
    </source>
</evidence>
<feature type="region of interest" description="Disordered" evidence="8">
    <location>
        <begin position="1"/>
        <end position="43"/>
    </location>
</feature>
<evidence type="ECO:0000256" key="8">
    <source>
        <dbReference type="SAM" id="MobiDB-lite"/>
    </source>
</evidence>
<evidence type="ECO:0000256" key="3">
    <source>
        <dbReference type="ARBA" id="ARBA00022475"/>
    </source>
</evidence>
<feature type="compositionally biased region" description="Low complexity" evidence="8">
    <location>
        <begin position="27"/>
        <end position="41"/>
    </location>
</feature>
<evidence type="ECO:0000313" key="10">
    <source>
        <dbReference type="EMBL" id="MFD1884472.1"/>
    </source>
</evidence>
<keyword evidence="4 7" id="KW-0812">Transmembrane</keyword>
<keyword evidence="5 7" id="KW-1133">Transmembrane helix</keyword>
<dbReference type="PANTHER" id="PTHR30151:SF20">
    <property type="entry name" value="ABC TRANSPORTER PERMEASE PROTEIN HI_0355-RELATED"/>
    <property type="match status" value="1"/>
</dbReference>
<feature type="transmembrane region" description="Helical" evidence="7">
    <location>
        <begin position="271"/>
        <end position="290"/>
    </location>
</feature>
<gene>
    <name evidence="10" type="ORF">ACFSC9_02965</name>
</gene>
<sequence>MENRYPNAPSATEASNHSAPPDPPALPSAYRSSSQSASQARSDPRHSPFLRMLVNSSSIWLPLLAGVLFLLLWQLEVFHHILDLKKYQLPLPSAIANAMLDNWSMLLSYTGYTLTEAVLGMLCGSALGFVIALIATAWPRWGGASLIVVATMNAVPIVALAPVMNLWFGDGIGSRVAIVTVTTMAAMAINAYKGMTSVHPLALDLMHSYAASRIDTFRYLRIQNSLPHVFTALKINATASMIGAIVGEFFFSSQGLGYLLSNSIKVAKMPLGWSCIVLAAIAGVIFYLIVERLEKVFIRWHSSQRI</sequence>
<feature type="transmembrane region" description="Helical" evidence="7">
    <location>
        <begin position="118"/>
        <end position="138"/>
    </location>
</feature>
<evidence type="ECO:0000256" key="4">
    <source>
        <dbReference type="ARBA" id="ARBA00022692"/>
    </source>
</evidence>
<dbReference type="PANTHER" id="PTHR30151">
    <property type="entry name" value="ALKANE SULFONATE ABC TRANSPORTER-RELATED, MEMBRANE SUBUNIT"/>
    <property type="match status" value="1"/>
</dbReference>
<protein>
    <submittedName>
        <fullName evidence="10">ABC transporter permease</fullName>
    </submittedName>
</protein>
<dbReference type="InterPro" id="IPR035906">
    <property type="entry name" value="MetI-like_sf"/>
</dbReference>
<evidence type="ECO:0000256" key="1">
    <source>
        <dbReference type="ARBA" id="ARBA00004651"/>
    </source>
</evidence>
<keyword evidence="11" id="KW-1185">Reference proteome</keyword>
<feature type="transmembrane region" description="Helical" evidence="7">
    <location>
        <begin position="229"/>
        <end position="251"/>
    </location>
</feature>
<evidence type="ECO:0000256" key="2">
    <source>
        <dbReference type="ARBA" id="ARBA00022448"/>
    </source>
</evidence>
<comment type="similarity">
    <text evidence="7">Belongs to the binding-protein-dependent transport system permease family.</text>
</comment>
<dbReference type="SUPFAM" id="SSF161098">
    <property type="entry name" value="MetI-like"/>
    <property type="match status" value="1"/>
</dbReference>
<evidence type="ECO:0000256" key="7">
    <source>
        <dbReference type="RuleBase" id="RU363032"/>
    </source>
</evidence>
<comment type="caution">
    <text evidence="10">The sequence shown here is derived from an EMBL/GenBank/DDBJ whole genome shotgun (WGS) entry which is preliminary data.</text>
</comment>
<comment type="subcellular location">
    <subcellularLocation>
        <location evidence="1 7">Cell membrane</location>
        <topology evidence="1 7">Multi-pass membrane protein</topology>
    </subcellularLocation>
</comment>
<keyword evidence="2 7" id="KW-0813">Transport</keyword>
<evidence type="ECO:0000256" key="5">
    <source>
        <dbReference type="ARBA" id="ARBA00022989"/>
    </source>
</evidence>
<dbReference type="CDD" id="cd06261">
    <property type="entry name" value="TM_PBP2"/>
    <property type="match status" value="1"/>
</dbReference>
<accession>A0ABW4RDW3</accession>
<feature type="transmembrane region" description="Helical" evidence="7">
    <location>
        <begin position="59"/>
        <end position="82"/>
    </location>
</feature>
<dbReference type="Pfam" id="PF00528">
    <property type="entry name" value="BPD_transp_1"/>
    <property type="match status" value="1"/>
</dbReference>
<dbReference type="EMBL" id="JBHUEH010000010">
    <property type="protein sequence ID" value="MFD1884472.1"/>
    <property type="molecule type" value="Genomic_DNA"/>
</dbReference>
<reference evidence="11" key="1">
    <citation type="journal article" date="2019" name="Int. J. Syst. Evol. Microbiol.">
        <title>The Global Catalogue of Microorganisms (GCM) 10K type strain sequencing project: providing services to taxonomists for standard genome sequencing and annotation.</title>
        <authorList>
            <consortium name="The Broad Institute Genomics Platform"/>
            <consortium name="The Broad Institute Genome Sequencing Center for Infectious Disease"/>
            <person name="Wu L."/>
            <person name="Ma J."/>
        </authorList>
    </citation>
    <scope>NUCLEOTIDE SEQUENCE [LARGE SCALE GENOMIC DNA]</scope>
    <source>
        <strain evidence="11">CCUG 54950</strain>
    </source>
</reference>
<name>A0ABW4RDW3_9BACL</name>